<evidence type="ECO:0000259" key="6">
    <source>
        <dbReference type="Pfam" id="PF23339"/>
    </source>
</evidence>
<dbReference type="InterPro" id="IPR028073">
    <property type="entry name" value="PHTB1_N_dom"/>
</dbReference>
<feature type="domain" description="PTHB1 C-terminal helix bundle" evidence="6">
    <location>
        <begin position="773"/>
        <end position="842"/>
    </location>
</feature>
<dbReference type="InterPro" id="IPR026511">
    <property type="entry name" value="PTHB1"/>
</dbReference>
<dbReference type="GO" id="GO:0060271">
    <property type="term" value="P:cilium assembly"/>
    <property type="evidence" value="ECO:0007669"/>
    <property type="project" value="TreeGrafter"/>
</dbReference>
<dbReference type="InterPro" id="IPR036322">
    <property type="entry name" value="WD40_repeat_dom_sf"/>
</dbReference>
<dbReference type="STRING" id="10195.A0A3M7RUF0"/>
<dbReference type="SUPFAM" id="SSF50978">
    <property type="entry name" value="WD40 repeat-like"/>
    <property type="match status" value="1"/>
</dbReference>
<evidence type="ECO:0000259" key="3">
    <source>
        <dbReference type="Pfam" id="PF14728"/>
    </source>
</evidence>
<dbReference type="Pfam" id="PF23339">
    <property type="entry name" value="PTHB1_CtH"/>
    <property type="match status" value="1"/>
</dbReference>
<feature type="domain" description="PTHB1 GAE" evidence="3">
    <location>
        <begin position="454"/>
        <end position="540"/>
    </location>
</feature>
<dbReference type="AlphaFoldDB" id="A0A3M7RUF0"/>
<proteinExistence type="predicted"/>
<dbReference type="EMBL" id="REGN01002578">
    <property type="protein sequence ID" value="RNA27204.1"/>
    <property type="molecule type" value="Genomic_DNA"/>
</dbReference>
<protein>
    <submittedName>
        <fullName evidence="7">PTHB1 isoform X1</fullName>
    </submittedName>
</protein>
<dbReference type="PANTHER" id="PTHR20991">
    <property type="entry name" value="PARATHYROID HORMONE-RESPONSIVE B1 GENE"/>
    <property type="match status" value="1"/>
</dbReference>
<dbReference type="OrthoDB" id="10262646at2759"/>
<feature type="compositionally biased region" description="Basic and acidic residues" evidence="1">
    <location>
        <begin position="882"/>
        <end position="897"/>
    </location>
</feature>
<gene>
    <name evidence="7" type="ORF">BpHYR1_021645</name>
</gene>
<evidence type="ECO:0000313" key="7">
    <source>
        <dbReference type="EMBL" id="RNA27204.1"/>
    </source>
</evidence>
<dbReference type="InterPro" id="IPR055362">
    <property type="entry name" value="PTHB1_pf_dom"/>
</dbReference>
<feature type="domain" description="PTHB1 N-terminal" evidence="2">
    <location>
        <begin position="1"/>
        <end position="377"/>
    </location>
</feature>
<dbReference type="PANTHER" id="PTHR20991:SF0">
    <property type="entry name" value="PROTEIN PTHB1"/>
    <property type="match status" value="1"/>
</dbReference>
<accession>A0A3M7RUF0</accession>
<name>A0A3M7RUF0_BRAPC</name>
<evidence type="ECO:0000313" key="8">
    <source>
        <dbReference type="Proteomes" id="UP000276133"/>
    </source>
</evidence>
<evidence type="ECO:0000256" key="1">
    <source>
        <dbReference type="SAM" id="MobiDB-lite"/>
    </source>
</evidence>
<evidence type="ECO:0000259" key="5">
    <source>
        <dbReference type="Pfam" id="PF23338"/>
    </source>
</evidence>
<feature type="region of interest" description="Disordered" evidence="1">
    <location>
        <begin position="882"/>
        <end position="928"/>
    </location>
</feature>
<feature type="domain" description="PTHB1 hairpin" evidence="5">
    <location>
        <begin position="665"/>
        <end position="766"/>
    </location>
</feature>
<keyword evidence="8" id="KW-1185">Reference proteome</keyword>
<evidence type="ECO:0000259" key="4">
    <source>
        <dbReference type="Pfam" id="PF23337"/>
    </source>
</evidence>
<dbReference type="Pfam" id="PF23338">
    <property type="entry name" value="PTHB1_hp"/>
    <property type="match status" value="1"/>
</dbReference>
<dbReference type="Pfam" id="PF14728">
    <property type="entry name" value="PTHB1_GAE"/>
    <property type="match status" value="1"/>
</dbReference>
<dbReference type="Proteomes" id="UP000276133">
    <property type="component" value="Unassembled WGS sequence"/>
</dbReference>
<sequence>MSLFKTRDLWSISGENDLFDQGCLKVADIGVNKHSNSIITGSYNGYLRIYNPSLNKDVNDSEKSFKGNDLICEVSFPSPIIQIEIGRFNSTSKKNHVAVLMPRKLAIYELTSINDGNVEHGNQFKLKFIYEHPLQRNAFCMCKGPFGGISGPNSDPHEYICVQSMDGMLSIFEHESFSLSCFLPKVLIPSPIKYVAKTDCFVTVNSSWELEAYSYQTLATSGKTFERQSSGDNSAVRSKRIQPAYSYNLGESIIDIEVFTQNNNCSVIVLGERSLFCFNEMCNLKFMKKFDFNPSALCVYPLIDQDGSIINSNSINFLISTHSKNLFVHEDVKVKWAAQLNHVPVQVCVTNINEINGVIVSLSEEGQIDCSYLGTEPAFLNPLLKEEASKAFNFESAEQEYRVLQSQIKNAIMNTGMVLSSSHKSGLTMSIDVPSKLDALSKNLDTQLNDPIDPIPSINCKLSLKCVEGAQNVRVVVNCRPPLVAVPDNFCYSSINAIAYEQEICFYPKTKHVPSSLDVSVCASYSYVANGSPKVAECKFRLPLKLVMKSGLQGSKMENEQKESKISQVKKITIETNRPCANLTEIFPEFASSYIPANGNVISAQFYGLANLNIIVQAAKSGSGRYRLQSDNYESLWLISKEFVTRLNAFYSKQSQALELMYQENLPTEDLRAIIDKHLDLRYKIESQKEHLEKSCSQFRAVQKQMLIKFKDKSPNSLDNMDALLEATHRQIVTISDILVDTQTELDLVTNSLNCISSLYVLLITMAFKFSKEGMEMLEAAMNIQSGDTSEYGWEEMVNAAVSSMVRLYFKNARDTTGVQQIKGPVDSSKLDKQLKNFLARLESGSSLVPTRKEIIENEMDQMADKSAEKNKSREGYEYFDSKNKKEVVTKEPEKKPFGSNKLPTFEELMASEEYQNKDDSNYELDDD</sequence>
<feature type="domain" description="PTHB1 platform" evidence="4">
    <location>
        <begin position="570"/>
        <end position="663"/>
    </location>
</feature>
<reference evidence="7 8" key="1">
    <citation type="journal article" date="2018" name="Sci. Rep.">
        <title>Genomic signatures of local adaptation to the degree of environmental predictability in rotifers.</title>
        <authorList>
            <person name="Franch-Gras L."/>
            <person name="Hahn C."/>
            <person name="Garcia-Roger E.M."/>
            <person name="Carmona M.J."/>
            <person name="Serra M."/>
            <person name="Gomez A."/>
        </authorList>
    </citation>
    <scope>NUCLEOTIDE SEQUENCE [LARGE SCALE GENOMIC DNA]</scope>
    <source>
        <strain evidence="7">HYR1</strain>
    </source>
</reference>
<organism evidence="7 8">
    <name type="scientific">Brachionus plicatilis</name>
    <name type="common">Marine rotifer</name>
    <name type="synonym">Brachionus muelleri</name>
    <dbReference type="NCBI Taxonomy" id="10195"/>
    <lineage>
        <taxon>Eukaryota</taxon>
        <taxon>Metazoa</taxon>
        <taxon>Spiralia</taxon>
        <taxon>Gnathifera</taxon>
        <taxon>Rotifera</taxon>
        <taxon>Eurotatoria</taxon>
        <taxon>Monogononta</taxon>
        <taxon>Pseudotrocha</taxon>
        <taxon>Ploima</taxon>
        <taxon>Brachionidae</taxon>
        <taxon>Brachionus</taxon>
    </lineage>
</organism>
<dbReference type="InterPro" id="IPR055364">
    <property type="entry name" value="PTHB1_CtH_dom"/>
</dbReference>
<evidence type="ECO:0000259" key="2">
    <source>
        <dbReference type="Pfam" id="PF14727"/>
    </source>
</evidence>
<dbReference type="GO" id="GO:0034464">
    <property type="term" value="C:BBSome"/>
    <property type="evidence" value="ECO:0007669"/>
    <property type="project" value="InterPro"/>
</dbReference>
<dbReference type="Pfam" id="PF14727">
    <property type="entry name" value="PHTB1_N"/>
    <property type="match status" value="1"/>
</dbReference>
<dbReference type="InterPro" id="IPR055363">
    <property type="entry name" value="PTHB1_hp_dom"/>
</dbReference>
<dbReference type="InterPro" id="IPR028074">
    <property type="entry name" value="PHTB1_GAE_dom"/>
</dbReference>
<dbReference type="Pfam" id="PF23337">
    <property type="entry name" value="PTHB1_pf"/>
    <property type="match status" value="1"/>
</dbReference>
<dbReference type="GO" id="GO:0016020">
    <property type="term" value="C:membrane"/>
    <property type="evidence" value="ECO:0007669"/>
    <property type="project" value="TreeGrafter"/>
</dbReference>
<comment type="caution">
    <text evidence="7">The sequence shown here is derived from an EMBL/GenBank/DDBJ whole genome shotgun (WGS) entry which is preliminary data.</text>
</comment>